<comment type="caution">
    <text evidence="3">The sequence shown here is derived from an EMBL/GenBank/DDBJ whole genome shotgun (WGS) entry which is preliminary data.</text>
</comment>
<dbReference type="Proteomes" id="UP000051660">
    <property type="component" value="Unassembled WGS sequence"/>
</dbReference>
<proteinExistence type="predicted"/>
<feature type="region of interest" description="Disordered" evidence="1">
    <location>
        <begin position="91"/>
        <end position="110"/>
    </location>
</feature>
<accession>A0A0R3MU40</accession>
<protein>
    <submittedName>
        <fullName evidence="3">Uncharacterized protein</fullName>
    </submittedName>
</protein>
<dbReference type="PROSITE" id="PS51257">
    <property type="entry name" value="PROKAR_LIPOPROTEIN"/>
    <property type="match status" value="1"/>
</dbReference>
<name>A0A0R3MU40_9BRAD</name>
<feature type="chain" id="PRO_5006444591" evidence="2">
    <location>
        <begin position="21"/>
        <end position="191"/>
    </location>
</feature>
<evidence type="ECO:0000256" key="2">
    <source>
        <dbReference type="SAM" id="SignalP"/>
    </source>
</evidence>
<gene>
    <name evidence="3" type="ORF">CQ14_22060</name>
</gene>
<reference evidence="3 4" key="1">
    <citation type="submission" date="2014-03" db="EMBL/GenBank/DDBJ databases">
        <title>Bradyrhizobium valentinum sp. nov., isolated from effective nodules of Lupinus mariae-josephae, a lupine endemic of basic-lime soils in Eastern Spain.</title>
        <authorList>
            <person name="Duran D."/>
            <person name="Rey L."/>
            <person name="Navarro A."/>
            <person name="Busquets A."/>
            <person name="Imperial J."/>
            <person name="Ruiz-Argueso T."/>
        </authorList>
    </citation>
    <scope>NUCLEOTIDE SEQUENCE [LARGE SCALE GENOMIC DNA]</scope>
    <source>
        <strain evidence="3 4">CCBAU 23086</strain>
    </source>
</reference>
<feature type="signal peptide" evidence="2">
    <location>
        <begin position="1"/>
        <end position="20"/>
    </location>
</feature>
<feature type="compositionally biased region" description="Polar residues" evidence="1">
    <location>
        <begin position="91"/>
        <end position="100"/>
    </location>
</feature>
<dbReference type="AlphaFoldDB" id="A0A0R3MU40"/>
<evidence type="ECO:0000256" key="1">
    <source>
        <dbReference type="SAM" id="MobiDB-lite"/>
    </source>
</evidence>
<evidence type="ECO:0000313" key="4">
    <source>
        <dbReference type="Proteomes" id="UP000051660"/>
    </source>
</evidence>
<evidence type="ECO:0000313" key="3">
    <source>
        <dbReference type="EMBL" id="KRR21155.1"/>
    </source>
</evidence>
<keyword evidence="2" id="KW-0732">Signal</keyword>
<sequence length="191" mass="20840">MFRLAVIAAATIGLAGCMTAAVGPENPGTKVRGKAPDPQKWVGSQNFGDKRWVYRCRPLACPELSMVSIRTSQSPTRSPDPQALQKFAQENAQREMTQAEQAPADGGSNRVRDLSLLSSRVANVKDFPAVHWEYRGSSADNKTVYIVRKMVFAGNSVIDIISSSLGLEVARRNSNDFIGVMEIEDFAPPAR</sequence>
<organism evidence="3 4">
    <name type="scientific">Bradyrhizobium lablabi</name>
    <dbReference type="NCBI Taxonomy" id="722472"/>
    <lineage>
        <taxon>Bacteria</taxon>
        <taxon>Pseudomonadati</taxon>
        <taxon>Pseudomonadota</taxon>
        <taxon>Alphaproteobacteria</taxon>
        <taxon>Hyphomicrobiales</taxon>
        <taxon>Nitrobacteraceae</taxon>
        <taxon>Bradyrhizobium</taxon>
    </lineage>
</organism>
<dbReference type="EMBL" id="LLYB01000082">
    <property type="protein sequence ID" value="KRR21155.1"/>
    <property type="molecule type" value="Genomic_DNA"/>
</dbReference>